<dbReference type="Pfam" id="PF00085">
    <property type="entry name" value="Thioredoxin"/>
    <property type="match status" value="1"/>
</dbReference>
<sequence>MGGGGGSVKDVTSKGELDGLRQSGEPVILHFWASWCEASKHMDQVFSRLSTDFPNSHFLRVEAEEQPEISEEYSVSAVPYFVFFKDAKVVDKLEGADPSSLANKVAKVAGSINPGEAAAPASLGMAAGPTVLETVQDLAKENGSSQMGNQVQPGLSDTVKERLQQLIDSHPVMLFMKGSPEEPKCGFSRKVVDILKDERVKFGMFDILSDNEIREGLKKFSNWPTFPQLYCKGELLGGCDIVIAMHESGELKEVFRDHGVNIIGTDEGVGGISEPTGLSTNLASRLRSLINLSPVMLFMKGKPDEPKCGFSHKVVEILKQEKVDFHSFDILSDDEVHQGLKVFSNWSSYPQLYIKGERIGGSDIVLEMQKSGELQRILAEKGIIKKETLEDRLRSLISSSPVMLFMKGTPDAPRCGFSSKVVNALREEGVSFGSFDILTDDEVRQGLKVFSNWPTFPQLYCKGELIGGCDIVLELQTNAELKATLSE</sequence>
<dbReference type="GO" id="GO:0005634">
    <property type="term" value="C:nucleus"/>
    <property type="evidence" value="ECO:0007669"/>
    <property type="project" value="TreeGrafter"/>
</dbReference>
<dbReference type="OrthoDB" id="415696at2759"/>
<dbReference type="GO" id="GO:0006879">
    <property type="term" value="P:intracellular iron ion homeostasis"/>
    <property type="evidence" value="ECO:0007669"/>
    <property type="project" value="TreeGrafter"/>
</dbReference>
<comment type="similarity">
    <text evidence="1">Belongs to the glutaredoxin family. CGFS subfamily.</text>
</comment>
<keyword evidence="4" id="KW-0411">Iron-sulfur</keyword>
<dbReference type="InterPro" id="IPR002109">
    <property type="entry name" value="Glutaredoxin"/>
</dbReference>
<evidence type="ECO:0000313" key="7">
    <source>
        <dbReference type="RefSeq" id="XP_022724874.1"/>
    </source>
</evidence>
<dbReference type="FunFam" id="3.40.30.10:FF:000092">
    <property type="entry name" value="Monothiol glutaredoxin"/>
    <property type="match status" value="1"/>
</dbReference>
<dbReference type="InterPro" id="IPR036249">
    <property type="entry name" value="Thioredoxin-like_sf"/>
</dbReference>
<proteinExistence type="inferred from homology"/>
<dbReference type="Gene3D" id="3.40.30.10">
    <property type="entry name" value="Glutaredoxin"/>
    <property type="match status" value="4"/>
</dbReference>
<dbReference type="GO" id="GO:0051536">
    <property type="term" value="F:iron-sulfur cluster binding"/>
    <property type="evidence" value="ECO:0007669"/>
    <property type="project" value="UniProtKB-KW"/>
</dbReference>
<dbReference type="FunFam" id="3.40.30.10:FF:000012">
    <property type="entry name" value="Monothiol glutaredoxin"/>
    <property type="match status" value="3"/>
</dbReference>
<evidence type="ECO:0000256" key="2">
    <source>
        <dbReference type="ARBA" id="ARBA00022723"/>
    </source>
</evidence>
<organism evidence="6 7">
    <name type="scientific">Durio zibethinus</name>
    <name type="common">Durian</name>
    <dbReference type="NCBI Taxonomy" id="66656"/>
    <lineage>
        <taxon>Eukaryota</taxon>
        <taxon>Viridiplantae</taxon>
        <taxon>Streptophyta</taxon>
        <taxon>Embryophyta</taxon>
        <taxon>Tracheophyta</taxon>
        <taxon>Spermatophyta</taxon>
        <taxon>Magnoliopsida</taxon>
        <taxon>eudicotyledons</taxon>
        <taxon>Gunneridae</taxon>
        <taxon>Pentapetalae</taxon>
        <taxon>rosids</taxon>
        <taxon>malvids</taxon>
        <taxon>Malvales</taxon>
        <taxon>Malvaceae</taxon>
        <taxon>Helicteroideae</taxon>
        <taxon>Durio</taxon>
    </lineage>
</organism>
<reference evidence="7" key="1">
    <citation type="submission" date="2025-08" db="UniProtKB">
        <authorList>
            <consortium name="RefSeq"/>
        </authorList>
    </citation>
    <scope>IDENTIFICATION</scope>
    <source>
        <tissue evidence="7">Fruit stalk</tissue>
    </source>
</reference>
<dbReference type="PANTHER" id="PTHR10293:SF73">
    <property type="entry name" value="GLUTAREDOXIN-3"/>
    <property type="match status" value="1"/>
</dbReference>
<dbReference type="GeneID" id="111281390"/>
<feature type="domain" description="Thioredoxin" evidence="5">
    <location>
        <begin position="1"/>
        <end position="110"/>
    </location>
</feature>
<evidence type="ECO:0000313" key="6">
    <source>
        <dbReference type="Proteomes" id="UP000515121"/>
    </source>
</evidence>
<evidence type="ECO:0000256" key="1">
    <source>
        <dbReference type="ARBA" id="ARBA00008983"/>
    </source>
</evidence>
<keyword evidence="6" id="KW-1185">Reference proteome</keyword>
<dbReference type="InterPro" id="IPR004480">
    <property type="entry name" value="Monothiol_GRX-rel"/>
</dbReference>
<keyword evidence="3" id="KW-0408">Iron</keyword>
<evidence type="ECO:0000259" key="5">
    <source>
        <dbReference type="PROSITE" id="PS51352"/>
    </source>
</evidence>
<dbReference type="InterPro" id="IPR013766">
    <property type="entry name" value="Thioredoxin_domain"/>
</dbReference>
<dbReference type="RefSeq" id="XP_022724874.1">
    <property type="nucleotide sequence ID" value="XM_022869139.1"/>
</dbReference>
<protein>
    <submittedName>
        <fullName evidence="7">Monothiol glutaredoxin-S17-like</fullName>
    </submittedName>
</protein>
<gene>
    <name evidence="7" type="primary">LOC111281390</name>
</gene>
<dbReference type="CDD" id="cd02984">
    <property type="entry name" value="TRX_PICOT"/>
    <property type="match status" value="1"/>
</dbReference>
<dbReference type="KEGG" id="dzi:111281390"/>
<dbReference type="Pfam" id="PF00462">
    <property type="entry name" value="Glutaredoxin"/>
    <property type="match status" value="3"/>
</dbReference>
<dbReference type="GO" id="GO:0046872">
    <property type="term" value="F:metal ion binding"/>
    <property type="evidence" value="ECO:0007669"/>
    <property type="project" value="UniProtKB-KW"/>
</dbReference>
<dbReference type="GO" id="GO:0005829">
    <property type="term" value="C:cytosol"/>
    <property type="evidence" value="ECO:0007669"/>
    <property type="project" value="TreeGrafter"/>
</dbReference>
<dbReference type="Proteomes" id="UP000515121">
    <property type="component" value="Unplaced"/>
</dbReference>
<dbReference type="SUPFAM" id="SSF52833">
    <property type="entry name" value="Thioredoxin-like"/>
    <property type="match status" value="4"/>
</dbReference>
<dbReference type="AlphaFoldDB" id="A0A6P5X8Y5"/>
<dbReference type="NCBIfam" id="TIGR00365">
    <property type="entry name" value="Grx4 family monothiol glutaredoxin"/>
    <property type="match status" value="2"/>
</dbReference>
<evidence type="ECO:0000256" key="3">
    <source>
        <dbReference type="ARBA" id="ARBA00023004"/>
    </source>
</evidence>
<dbReference type="PANTHER" id="PTHR10293">
    <property type="entry name" value="GLUTAREDOXIN FAMILY MEMBER"/>
    <property type="match status" value="1"/>
</dbReference>
<dbReference type="PROSITE" id="PS51354">
    <property type="entry name" value="GLUTAREDOXIN_2"/>
    <property type="match status" value="3"/>
</dbReference>
<dbReference type="InterPro" id="IPR033658">
    <property type="entry name" value="GRX_PICOT-like"/>
</dbReference>
<dbReference type="PROSITE" id="PS51352">
    <property type="entry name" value="THIOREDOXIN_2"/>
    <property type="match status" value="1"/>
</dbReference>
<name>A0A6P5X8Y5_DURZI</name>
<keyword evidence="2" id="KW-0479">Metal-binding</keyword>
<accession>A0A6P5X8Y5</accession>
<dbReference type="CDD" id="cd03028">
    <property type="entry name" value="GRX_PICOT_like"/>
    <property type="match status" value="3"/>
</dbReference>
<evidence type="ECO:0000256" key="4">
    <source>
        <dbReference type="ARBA" id="ARBA00023014"/>
    </source>
</evidence>